<dbReference type="Proteomes" id="UP000887116">
    <property type="component" value="Unassembled WGS sequence"/>
</dbReference>
<reference evidence="1" key="1">
    <citation type="submission" date="2020-07" db="EMBL/GenBank/DDBJ databases">
        <title>Multicomponent nature underlies the extraordinary mechanical properties of spider dragline silk.</title>
        <authorList>
            <person name="Kono N."/>
            <person name="Nakamura H."/>
            <person name="Mori M."/>
            <person name="Yoshida Y."/>
            <person name="Ohtoshi R."/>
            <person name="Malay A.D."/>
            <person name="Moran D.A.P."/>
            <person name="Tomita M."/>
            <person name="Numata K."/>
            <person name="Arakawa K."/>
        </authorList>
    </citation>
    <scope>NUCLEOTIDE SEQUENCE</scope>
</reference>
<name>A0A8X6HF89_TRICU</name>
<accession>A0A8X6HF89</accession>
<dbReference type="AlphaFoldDB" id="A0A8X6HF89"/>
<keyword evidence="2" id="KW-1185">Reference proteome</keyword>
<proteinExistence type="predicted"/>
<dbReference type="EMBL" id="BMAO01032886">
    <property type="protein sequence ID" value="GFQ85479.1"/>
    <property type="molecule type" value="Genomic_DNA"/>
</dbReference>
<evidence type="ECO:0000313" key="2">
    <source>
        <dbReference type="Proteomes" id="UP000887116"/>
    </source>
</evidence>
<sequence length="96" mass="11185">MRKWKRAFVRVLGCSPEESCIISLRISSFINLSLKKPTVNFERIKTQFVTYSKVPRGNKVYISKNEQNRRVNRFNKTDIVTEYLLGLAEVPYEAVA</sequence>
<organism evidence="1 2">
    <name type="scientific">Trichonephila clavata</name>
    <name type="common">Joro spider</name>
    <name type="synonym">Nephila clavata</name>
    <dbReference type="NCBI Taxonomy" id="2740835"/>
    <lineage>
        <taxon>Eukaryota</taxon>
        <taxon>Metazoa</taxon>
        <taxon>Ecdysozoa</taxon>
        <taxon>Arthropoda</taxon>
        <taxon>Chelicerata</taxon>
        <taxon>Arachnida</taxon>
        <taxon>Araneae</taxon>
        <taxon>Araneomorphae</taxon>
        <taxon>Entelegynae</taxon>
        <taxon>Araneoidea</taxon>
        <taxon>Nephilidae</taxon>
        <taxon>Trichonephila</taxon>
    </lineage>
</organism>
<comment type="caution">
    <text evidence="1">The sequence shown here is derived from an EMBL/GenBank/DDBJ whole genome shotgun (WGS) entry which is preliminary data.</text>
</comment>
<protein>
    <submittedName>
        <fullName evidence="1">Uncharacterized protein</fullName>
    </submittedName>
</protein>
<evidence type="ECO:0000313" key="1">
    <source>
        <dbReference type="EMBL" id="GFQ85479.1"/>
    </source>
</evidence>
<gene>
    <name evidence="1" type="ORF">TNCT_596271</name>
</gene>